<reference evidence="2 3" key="1">
    <citation type="journal article" date="2016" name="Nat. Commun.">
        <title>Extremotolerant tardigrade genome and improved radiotolerance of human cultured cells by tardigrade-unique protein.</title>
        <authorList>
            <person name="Hashimoto T."/>
            <person name="Horikawa D.D."/>
            <person name="Saito Y."/>
            <person name="Kuwahara H."/>
            <person name="Kozuka-Hata H."/>
            <person name="Shin-I T."/>
            <person name="Minakuchi Y."/>
            <person name="Ohishi K."/>
            <person name="Motoyama A."/>
            <person name="Aizu T."/>
            <person name="Enomoto A."/>
            <person name="Kondo K."/>
            <person name="Tanaka S."/>
            <person name="Hara Y."/>
            <person name="Koshikawa S."/>
            <person name="Sagara H."/>
            <person name="Miura T."/>
            <person name="Yokobori S."/>
            <person name="Miyagawa K."/>
            <person name="Suzuki Y."/>
            <person name="Kubo T."/>
            <person name="Oyama M."/>
            <person name="Kohara Y."/>
            <person name="Fujiyama A."/>
            <person name="Arakawa K."/>
            <person name="Katayama T."/>
            <person name="Toyoda A."/>
            <person name="Kunieda T."/>
        </authorList>
    </citation>
    <scope>NUCLEOTIDE SEQUENCE [LARGE SCALE GENOMIC DNA]</scope>
    <source>
        <strain evidence="2 3">YOKOZUNA-1</strain>
    </source>
</reference>
<evidence type="ECO:0000313" key="3">
    <source>
        <dbReference type="Proteomes" id="UP000186922"/>
    </source>
</evidence>
<feature type="region of interest" description="Disordered" evidence="1">
    <location>
        <begin position="1"/>
        <end position="55"/>
    </location>
</feature>
<protein>
    <submittedName>
        <fullName evidence="2">Uncharacterized protein</fullName>
    </submittedName>
</protein>
<dbReference type="EMBL" id="BDGG01000022">
    <property type="protein sequence ID" value="GAV09352.1"/>
    <property type="molecule type" value="Genomic_DNA"/>
</dbReference>
<gene>
    <name evidence="2" type="primary">RvY_18906-1</name>
    <name evidence="2" type="synonym">RvY_18906.1</name>
    <name evidence="2" type="ORF">RvY_18906</name>
</gene>
<name>A0A1D1W7H7_RAMVA</name>
<organism evidence="2 3">
    <name type="scientific">Ramazzottius varieornatus</name>
    <name type="common">Water bear</name>
    <name type="synonym">Tardigrade</name>
    <dbReference type="NCBI Taxonomy" id="947166"/>
    <lineage>
        <taxon>Eukaryota</taxon>
        <taxon>Metazoa</taxon>
        <taxon>Ecdysozoa</taxon>
        <taxon>Tardigrada</taxon>
        <taxon>Eutardigrada</taxon>
        <taxon>Parachela</taxon>
        <taxon>Hypsibioidea</taxon>
        <taxon>Ramazzottiidae</taxon>
        <taxon>Ramazzottius</taxon>
    </lineage>
</organism>
<sequence>MVAGQGKTEAEGAAVAAATSASRKGAGATGGRGGEEGFLGLAGRREDPDRRKLSDISSWNGGLALALVQEERLPRPILALDGGPSMHRSLPITLPNMLQLQL</sequence>
<proteinExistence type="predicted"/>
<feature type="compositionally biased region" description="Low complexity" evidence="1">
    <location>
        <begin position="11"/>
        <end position="26"/>
    </location>
</feature>
<comment type="caution">
    <text evidence="2">The sequence shown here is derived from an EMBL/GenBank/DDBJ whole genome shotgun (WGS) entry which is preliminary data.</text>
</comment>
<keyword evidence="3" id="KW-1185">Reference proteome</keyword>
<dbReference type="Proteomes" id="UP000186922">
    <property type="component" value="Unassembled WGS sequence"/>
</dbReference>
<feature type="compositionally biased region" description="Basic and acidic residues" evidence="1">
    <location>
        <begin position="43"/>
        <end position="54"/>
    </location>
</feature>
<evidence type="ECO:0000313" key="2">
    <source>
        <dbReference type="EMBL" id="GAV09352.1"/>
    </source>
</evidence>
<evidence type="ECO:0000256" key="1">
    <source>
        <dbReference type="SAM" id="MobiDB-lite"/>
    </source>
</evidence>
<accession>A0A1D1W7H7</accession>
<dbReference type="AlphaFoldDB" id="A0A1D1W7H7"/>